<keyword evidence="1" id="KW-0808">Transferase</keyword>
<evidence type="ECO:0000313" key="1">
    <source>
        <dbReference type="EMBL" id="NYE69794.1"/>
    </source>
</evidence>
<name>A0A7Y9L7H7_9ACTN</name>
<dbReference type="InterPro" id="IPR009609">
    <property type="entry name" value="Phosphonate_metab_PhnG"/>
</dbReference>
<evidence type="ECO:0000313" key="2">
    <source>
        <dbReference type="Proteomes" id="UP000569914"/>
    </source>
</evidence>
<protein>
    <submittedName>
        <fullName evidence="1">Alpha-D-ribose 1-methylphosphonate 5-triphosphate synthase subunit PhnG</fullName>
        <ecNumber evidence="1">2.7.8.37</ecNumber>
    </submittedName>
</protein>
<organism evidence="1 2">
    <name type="scientific">Microlunatus parietis</name>
    <dbReference type="NCBI Taxonomy" id="682979"/>
    <lineage>
        <taxon>Bacteria</taxon>
        <taxon>Bacillati</taxon>
        <taxon>Actinomycetota</taxon>
        <taxon>Actinomycetes</taxon>
        <taxon>Propionibacteriales</taxon>
        <taxon>Propionibacteriaceae</taxon>
        <taxon>Microlunatus</taxon>
    </lineage>
</organism>
<dbReference type="RefSeq" id="WP_179748785.1">
    <property type="nucleotide sequence ID" value="NZ_JACCBU010000001.1"/>
</dbReference>
<keyword evidence="2" id="KW-1185">Reference proteome</keyword>
<dbReference type="Proteomes" id="UP000569914">
    <property type="component" value="Unassembled WGS sequence"/>
</dbReference>
<dbReference type="GO" id="GO:0015716">
    <property type="term" value="P:organic phosphonate transport"/>
    <property type="evidence" value="ECO:0007669"/>
    <property type="project" value="InterPro"/>
</dbReference>
<comment type="caution">
    <text evidence="1">The sequence shown here is derived from an EMBL/GenBank/DDBJ whole genome shotgun (WGS) entry which is preliminary data.</text>
</comment>
<dbReference type="GO" id="GO:0061693">
    <property type="term" value="F:alpha-D-ribose 1-methylphosphonate 5-triphosphate synthase activity"/>
    <property type="evidence" value="ECO:0007669"/>
    <property type="project" value="UniProtKB-EC"/>
</dbReference>
<dbReference type="EC" id="2.7.8.37" evidence="1"/>
<proteinExistence type="predicted"/>
<sequence>MDAMTREDVCSELSMIDASGLIALADECVANEPDLMITRPPTVGSVVTQVREPVAEQRFILADALACSAEVSLRGHLGWGMRLGSDRRAALAAAICDAEVVSSGPYAARVLDLCREGRARREAERAAEWARLAPSVVEFEEIP</sequence>
<dbReference type="AlphaFoldDB" id="A0A7Y9L7H7"/>
<dbReference type="Pfam" id="PF06754">
    <property type="entry name" value="PhnG"/>
    <property type="match status" value="1"/>
</dbReference>
<reference evidence="1 2" key="1">
    <citation type="submission" date="2020-07" db="EMBL/GenBank/DDBJ databases">
        <title>Sequencing the genomes of 1000 actinobacteria strains.</title>
        <authorList>
            <person name="Klenk H.-P."/>
        </authorList>
    </citation>
    <scope>NUCLEOTIDE SEQUENCE [LARGE SCALE GENOMIC DNA]</scope>
    <source>
        <strain evidence="1 2">DSM 22083</strain>
    </source>
</reference>
<gene>
    <name evidence="1" type="ORF">BKA15_001123</name>
</gene>
<accession>A0A7Y9L7H7</accession>
<dbReference type="GO" id="GO:0019634">
    <property type="term" value="P:organic phosphonate metabolic process"/>
    <property type="evidence" value="ECO:0007669"/>
    <property type="project" value="InterPro"/>
</dbReference>
<dbReference type="EMBL" id="JACCBU010000001">
    <property type="protein sequence ID" value="NYE69794.1"/>
    <property type="molecule type" value="Genomic_DNA"/>
</dbReference>